<name>A0AAV2P1Y6_9HYME</name>
<sequence>MDLYGKDKGNISLPPRLQPQDFDEIKLKNVIINTQKCLYGVKIAELNKRIQRLEERNKELENTLEDTGYSIKTLEEEKGKEISSLNSQIASYTVKIEEYKNQLAALEKSRIDNKLTHTAKTLNIDEKYKNTRLMLISQIKLLSAKTNVLEDYKSMQYILEKKLDMKNQRLIHQKEQVAESLRQIERKFRIDREKLKKDLYNRLVDLASVFQLEIGQHMPRSISKLLSENIAVSNQLSMIMENMTSKKQDCILYDNKIKKYKSKINNAHLNAKRSIIVAKLEKSTIAMLHKIRNKADINLSKLIKPNDLTEEQYMMNKDNAKIKAQKCDMHVKQLEILLYCEKEKLAIAEYQKQWISDQLQAYLQMLYDIKYMLINLKTE</sequence>
<accession>A0AAV2P1Y6</accession>
<keyword evidence="6" id="KW-0966">Cell projection</keyword>
<evidence type="ECO:0000256" key="4">
    <source>
        <dbReference type="ARBA" id="ARBA00023054"/>
    </source>
</evidence>
<dbReference type="PANTHER" id="PTHR31954:SF1">
    <property type="entry name" value="CILIA- AND FLAGELLA-ASSOCIATED PROTEIN 157"/>
    <property type="match status" value="1"/>
</dbReference>
<feature type="coiled-coil region" evidence="7">
    <location>
        <begin position="43"/>
        <end position="109"/>
    </location>
</feature>
<dbReference type="InterPro" id="IPR038844">
    <property type="entry name" value="CFAP157"/>
</dbReference>
<reference evidence="8" key="1">
    <citation type="submission" date="2024-04" db="EMBL/GenBank/DDBJ databases">
        <authorList>
            <consortium name="Molecular Ecology Group"/>
        </authorList>
    </citation>
    <scope>NUCLEOTIDE SEQUENCE</scope>
</reference>
<dbReference type="Proteomes" id="UP001497644">
    <property type="component" value="Chromosome 6"/>
</dbReference>
<protein>
    <recommendedName>
        <fullName evidence="3">Cilia- and flagella-associated protein 157</fullName>
    </recommendedName>
</protein>
<dbReference type="GO" id="GO:0008017">
    <property type="term" value="F:microtubule binding"/>
    <property type="evidence" value="ECO:0007669"/>
    <property type="project" value="TreeGrafter"/>
</dbReference>
<keyword evidence="5" id="KW-0969">Cilium</keyword>
<dbReference type="AlphaFoldDB" id="A0AAV2P1Y6"/>
<dbReference type="GO" id="GO:0036064">
    <property type="term" value="C:ciliary basal body"/>
    <property type="evidence" value="ECO:0007669"/>
    <property type="project" value="TreeGrafter"/>
</dbReference>
<comment type="subcellular location">
    <subcellularLocation>
        <location evidence="1">Cell projection</location>
        <location evidence="1">Cilium</location>
    </subcellularLocation>
</comment>
<keyword evidence="9" id="KW-1185">Reference proteome</keyword>
<evidence type="ECO:0000313" key="8">
    <source>
        <dbReference type="EMBL" id="CAL1685675.1"/>
    </source>
</evidence>
<dbReference type="PANTHER" id="PTHR31954">
    <property type="entry name" value="CILIA- AND FLAGELLA-ASSOCIATED PROTEIN 157"/>
    <property type="match status" value="1"/>
</dbReference>
<keyword evidence="4 7" id="KW-0175">Coiled coil</keyword>
<evidence type="ECO:0000256" key="2">
    <source>
        <dbReference type="ARBA" id="ARBA00010841"/>
    </source>
</evidence>
<gene>
    <name evidence="8" type="ORF">LPLAT_LOCUS11112</name>
</gene>
<evidence type="ECO:0000256" key="5">
    <source>
        <dbReference type="ARBA" id="ARBA00023069"/>
    </source>
</evidence>
<comment type="similarity">
    <text evidence="2">Belongs to the CFAP157 family.</text>
</comment>
<organism evidence="8 9">
    <name type="scientific">Lasius platythorax</name>
    <dbReference type="NCBI Taxonomy" id="488582"/>
    <lineage>
        <taxon>Eukaryota</taxon>
        <taxon>Metazoa</taxon>
        <taxon>Ecdysozoa</taxon>
        <taxon>Arthropoda</taxon>
        <taxon>Hexapoda</taxon>
        <taxon>Insecta</taxon>
        <taxon>Pterygota</taxon>
        <taxon>Neoptera</taxon>
        <taxon>Endopterygota</taxon>
        <taxon>Hymenoptera</taxon>
        <taxon>Apocrita</taxon>
        <taxon>Aculeata</taxon>
        <taxon>Formicoidea</taxon>
        <taxon>Formicidae</taxon>
        <taxon>Formicinae</taxon>
        <taxon>Lasius</taxon>
        <taxon>Lasius</taxon>
    </lineage>
</organism>
<evidence type="ECO:0000256" key="1">
    <source>
        <dbReference type="ARBA" id="ARBA00004138"/>
    </source>
</evidence>
<evidence type="ECO:0000256" key="6">
    <source>
        <dbReference type="ARBA" id="ARBA00023273"/>
    </source>
</evidence>
<proteinExistence type="inferred from homology"/>
<evidence type="ECO:0000313" key="9">
    <source>
        <dbReference type="Proteomes" id="UP001497644"/>
    </source>
</evidence>
<dbReference type="EMBL" id="OZ034829">
    <property type="protein sequence ID" value="CAL1685675.1"/>
    <property type="molecule type" value="Genomic_DNA"/>
</dbReference>
<evidence type="ECO:0000256" key="3">
    <source>
        <dbReference type="ARBA" id="ARBA00014087"/>
    </source>
</evidence>
<evidence type="ECO:0000256" key="7">
    <source>
        <dbReference type="SAM" id="Coils"/>
    </source>
</evidence>